<keyword evidence="1" id="KW-0378">Hydrolase</keyword>
<proteinExistence type="predicted"/>
<accession>A0AC61Y748</accession>
<dbReference type="Proteomes" id="UP000356253">
    <property type="component" value="Unassembled WGS sequence"/>
</dbReference>
<sequence>MEDLHEKGINLFLEKEFIWLKQLILFRFESFFHEQSNKSIDEIQPPIIGIDTAYEQFLLDHQLDMEERVILAVALAKNLKPEIFNPFLIENSVTQKAYPEFGGIIKEDKFIPTYRTVAFLLNDIPEALPLKIYTFFEQDHFFYQEHILDYAHTNFQNRLNTPVALTLEIEYLLLTGSKYKAEFNADFPAQEITTNLNWEDLVVSPKVQRHLEEILKWHTYKGLFQEKQYYAKWLKKGYRSLFFGPSGTGKTLAASLLGKKLNVPVYRVDLSMIISKYIGETIKNLEKIFARAEHNQWILFFDEADAIFGSRSQQQNANDRHANQEIAYLLQRIENYPELIILATNLQHNLDEAFIRRFQSVVHFKTPEVQQRMKLWKTIFHKDLGLSEAYLEKMAEEHQLTGGTLINILQTARLLTEDTTEQLSEASVNFAIQRELKKEENIF</sequence>
<dbReference type="EMBL" id="CABVMM010000002">
    <property type="protein sequence ID" value="VVU99179.1"/>
    <property type="molecule type" value="Genomic_DNA"/>
</dbReference>
<gene>
    <name evidence="1" type="primary">ftsH1</name>
    <name evidence="1" type="ORF">FVB9532_00431</name>
</gene>
<keyword evidence="2" id="KW-1185">Reference proteome</keyword>
<evidence type="ECO:0000313" key="2">
    <source>
        <dbReference type="Proteomes" id="UP000356253"/>
    </source>
</evidence>
<name>A0AC61Y748_9FLAO</name>
<protein>
    <submittedName>
        <fullName evidence="1">ATP-dependent zinc metalloprotease FtsH 1</fullName>
        <ecNumber evidence="1">3.4.24.-</ecNumber>
    </submittedName>
</protein>
<reference evidence="1" key="1">
    <citation type="submission" date="2019-09" db="EMBL/GenBank/DDBJ databases">
        <authorList>
            <person name="Rodrigo-Torres L."/>
            <person name="Arahal R. D."/>
            <person name="Lucena T."/>
        </authorList>
    </citation>
    <scope>NUCLEOTIDE SEQUENCE</scope>
    <source>
        <strain evidence="1">ISS653</strain>
    </source>
</reference>
<dbReference type="EC" id="3.4.24.-" evidence="1"/>
<organism evidence="1 2">
    <name type="scientific">Mesonia oceanica</name>
    <dbReference type="NCBI Taxonomy" id="2687242"/>
    <lineage>
        <taxon>Bacteria</taxon>
        <taxon>Pseudomonadati</taxon>
        <taxon>Bacteroidota</taxon>
        <taxon>Flavobacteriia</taxon>
        <taxon>Flavobacteriales</taxon>
        <taxon>Flavobacteriaceae</taxon>
        <taxon>Mesonia</taxon>
    </lineage>
</organism>
<keyword evidence="1" id="KW-0482">Metalloprotease</keyword>
<evidence type="ECO:0000313" key="1">
    <source>
        <dbReference type="EMBL" id="VVU99179.1"/>
    </source>
</evidence>
<comment type="caution">
    <text evidence="1">The sequence shown here is derived from an EMBL/GenBank/DDBJ whole genome shotgun (WGS) entry which is preliminary data.</text>
</comment>
<keyword evidence="1" id="KW-0645">Protease</keyword>